<dbReference type="SUPFAM" id="SSF81383">
    <property type="entry name" value="F-box domain"/>
    <property type="match status" value="1"/>
</dbReference>
<name>A0A2Z6MJY5_TRISU</name>
<organism evidence="2 3">
    <name type="scientific">Trifolium subterraneum</name>
    <name type="common">Subterranean clover</name>
    <dbReference type="NCBI Taxonomy" id="3900"/>
    <lineage>
        <taxon>Eukaryota</taxon>
        <taxon>Viridiplantae</taxon>
        <taxon>Streptophyta</taxon>
        <taxon>Embryophyta</taxon>
        <taxon>Tracheophyta</taxon>
        <taxon>Spermatophyta</taxon>
        <taxon>Magnoliopsida</taxon>
        <taxon>eudicotyledons</taxon>
        <taxon>Gunneridae</taxon>
        <taxon>Pentapetalae</taxon>
        <taxon>rosids</taxon>
        <taxon>fabids</taxon>
        <taxon>Fabales</taxon>
        <taxon>Fabaceae</taxon>
        <taxon>Papilionoideae</taxon>
        <taxon>50 kb inversion clade</taxon>
        <taxon>NPAAA clade</taxon>
        <taxon>Hologalegina</taxon>
        <taxon>IRL clade</taxon>
        <taxon>Trifolieae</taxon>
        <taxon>Trifolium</taxon>
    </lineage>
</organism>
<keyword evidence="3" id="KW-1185">Reference proteome</keyword>
<dbReference type="Pfam" id="PF12937">
    <property type="entry name" value="F-box-like"/>
    <property type="match status" value="1"/>
</dbReference>
<dbReference type="OrthoDB" id="1419693at2759"/>
<dbReference type="InterPro" id="IPR036047">
    <property type="entry name" value="F-box-like_dom_sf"/>
</dbReference>
<dbReference type="InterPro" id="IPR001810">
    <property type="entry name" value="F-box_dom"/>
</dbReference>
<dbReference type="Gene3D" id="1.20.1280.50">
    <property type="match status" value="1"/>
</dbReference>
<dbReference type="AlphaFoldDB" id="A0A2Z6MJY5"/>
<sequence>MSFHHEQLQCLIKKNINNFSRLSPDVIVNHILPHLDNETLIALSSVSTEFRHLINNNDDLWRKICTSTWPSSLRPMLSHIISKFLGGYRSFFSDVFPSIHYRNNPPPPPPVTRFIYAFDVSLHGEQECKPLFTSLQIQRIETEEEYYLPRPINFYKRNLNFIHVKIEECEEYLEEKFKLNCVVIEPYRKRAGSLFHWSCKLVSVKQAFSRVEVVYETVMPGLWEFYTMMVKCEVKVTCFWEDEKEDTLYVRSIKFAMEDMKGKPLLGKHAAIVLLNAIENGERKKK</sequence>
<dbReference type="PANTHER" id="PTHR33736:SF28">
    <property type="entry name" value="F-BOX PLANT-LIKE PROTEIN"/>
    <property type="match status" value="1"/>
</dbReference>
<dbReference type="InterPro" id="IPR045283">
    <property type="entry name" value="AT3G44326-like"/>
</dbReference>
<evidence type="ECO:0000259" key="1">
    <source>
        <dbReference type="PROSITE" id="PS50181"/>
    </source>
</evidence>
<dbReference type="Proteomes" id="UP000242715">
    <property type="component" value="Unassembled WGS sequence"/>
</dbReference>
<protein>
    <recommendedName>
        <fullName evidence="1">F-box domain-containing protein</fullName>
    </recommendedName>
</protein>
<proteinExistence type="predicted"/>
<dbReference type="PANTHER" id="PTHR33736">
    <property type="entry name" value="F-BOX PROTEIN-RELATED"/>
    <property type="match status" value="1"/>
</dbReference>
<feature type="domain" description="F-box" evidence="1">
    <location>
        <begin position="24"/>
        <end position="64"/>
    </location>
</feature>
<dbReference type="PROSITE" id="PS50181">
    <property type="entry name" value="FBOX"/>
    <property type="match status" value="1"/>
</dbReference>
<accession>A0A2Z6MJY5</accession>
<reference evidence="3" key="1">
    <citation type="journal article" date="2017" name="Front. Plant Sci.">
        <title>Climate Clever Clovers: New Paradigm to Reduce the Environmental Footprint of Ruminants by Breeding Low Methanogenic Forages Utilizing Haplotype Variation.</title>
        <authorList>
            <person name="Kaur P."/>
            <person name="Appels R."/>
            <person name="Bayer P.E."/>
            <person name="Keeble-Gagnere G."/>
            <person name="Wang J."/>
            <person name="Hirakawa H."/>
            <person name="Shirasawa K."/>
            <person name="Vercoe P."/>
            <person name="Stefanova K."/>
            <person name="Durmic Z."/>
            <person name="Nichols P."/>
            <person name="Revell C."/>
            <person name="Isobe S.N."/>
            <person name="Edwards D."/>
            <person name="Erskine W."/>
        </authorList>
    </citation>
    <scope>NUCLEOTIDE SEQUENCE [LARGE SCALE GENOMIC DNA]</scope>
    <source>
        <strain evidence="3">cv. Daliak</strain>
    </source>
</reference>
<evidence type="ECO:0000313" key="2">
    <source>
        <dbReference type="EMBL" id="GAU31971.1"/>
    </source>
</evidence>
<dbReference type="EMBL" id="DF973474">
    <property type="protein sequence ID" value="GAU31971.1"/>
    <property type="molecule type" value="Genomic_DNA"/>
</dbReference>
<gene>
    <name evidence="2" type="ORF">TSUD_359160</name>
</gene>
<evidence type="ECO:0000313" key="3">
    <source>
        <dbReference type="Proteomes" id="UP000242715"/>
    </source>
</evidence>